<evidence type="ECO:0000313" key="7">
    <source>
        <dbReference type="Proteomes" id="UP001155128"/>
    </source>
</evidence>
<accession>A0A9X2J0V8</accession>
<evidence type="ECO:0000259" key="5">
    <source>
        <dbReference type="PROSITE" id="PS51891"/>
    </source>
</evidence>
<evidence type="ECO:0000256" key="1">
    <source>
        <dbReference type="ARBA" id="ARBA00005495"/>
    </source>
</evidence>
<evidence type="ECO:0000313" key="6">
    <source>
        <dbReference type="EMBL" id="MCM8556658.1"/>
    </source>
</evidence>
<gene>
    <name evidence="6" type="ORF">NDO55_02330</name>
</gene>
<keyword evidence="7" id="KW-1185">Reference proteome</keyword>
<dbReference type="AlphaFoldDB" id="A0A9X2J0V8"/>
<dbReference type="EMBL" id="JAMSHT010000001">
    <property type="protein sequence ID" value="MCM8556658.1"/>
    <property type="molecule type" value="Genomic_DNA"/>
</dbReference>
<dbReference type="RefSeq" id="WP_252112053.1">
    <property type="nucleotide sequence ID" value="NZ_JAMSHT010000001.1"/>
</dbReference>
<dbReference type="Proteomes" id="UP001155128">
    <property type="component" value="Unassembled WGS sequence"/>
</dbReference>
<dbReference type="InterPro" id="IPR011057">
    <property type="entry name" value="Mss4-like_sf"/>
</dbReference>
<keyword evidence="4" id="KW-0456">Lyase</keyword>
<reference evidence="6" key="1">
    <citation type="submission" date="2022-06" db="EMBL/GenBank/DDBJ databases">
        <title>Sphingomicrobium sedimins sp. nov., a marine bacterium isolated from tidal flat.</title>
        <authorList>
            <person name="Kim C.-H."/>
            <person name="Yoo Y."/>
            <person name="Kim J.-J."/>
        </authorList>
    </citation>
    <scope>NUCLEOTIDE SEQUENCE</scope>
    <source>
        <strain evidence="6">GRR-S6-50</strain>
    </source>
</reference>
<dbReference type="Pfam" id="PF04828">
    <property type="entry name" value="GFA"/>
    <property type="match status" value="1"/>
</dbReference>
<dbReference type="GO" id="GO:0016846">
    <property type="term" value="F:carbon-sulfur lyase activity"/>
    <property type="evidence" value="ECO:0007669"/>
    <property type="project" value="InterPro"/>
</dbReference>
<dbReference type="SUPFAM" id="SSF51316">
    <property type="entry name" value="Mss4-like"/>
    <property type="match status" value="1"/>
</dbReference>
<evidence type="ECO:0000256" key="2">
    <source>
        <dbReference type="ARBA" id="ARBA00022723"/>
    </source>
</evidence>
<name>A0A9X2J0V8_9SPHN</name>
<comment type="similarity">
    <text evidence="1">Belongs to the Gfa family.</text>
</comment>
<comment type="caution">
    <text evidence="6">The sequence shown here is derived from an EMBL/GenBank/DDBJ whole genome shotgun (WGS) entry which is preliminary data.</text>
</comment>
<sequence length="137" mass="15005">MKIEGKCACGEVQFELSEKPVMLGTCHCSRCRKAGASALAFVKGDTVSITAGREFVTTWKAVEPYKYDRFFCSRCGTSLGDLGGEHGTIPINAHCLDNDVPMEHAFHEFVSEKPSWLIIGDDAAQYPKHPPMPGNEP</sequence>
<dbReference type="GO" id="GO:0046872">
    <property type="term" value="F:metal ion binding"/>
    <property type="evidence" value="ECO:0007669"/>
    <property type="project" value="UniProtKB-KW"/>
</dbReference>
<feature type="domain" description="CENP-V/GFA" evidence="5">
    <location>
        <begin position="3"/>
        <end position="103"/>
    </location>
</feature>
<evidence type="ECO:0000256" key="3">
    <source>
        <dbReference type="ARBA" id="ARBA00022833"/>
    </source>
</evidence>
<proteinExistence type="inferred from homology"/>
<dbReference type="Gene3D" id="3.90.1590.10">
    <property type="entry name" value="glutathione-dependent formaldehyde- activating enzyme (gfa)"/>
    <property type="match status" value="1"/>
</dbReference>
<dbReference type="PANTHER" id="PTHR33337">
    <property type="entry name" value="GFA DOMAIN-CONTAINING PROTEIN"/>
    <property type="match status" value="1"/>
</dbReference>
<evidence type="ECO:0000256" key="4">
    <source>
        <dbReference type="ARBA" id="ARBA00023239"/>
    </source>
</evidence>
<dbReference type="PANTHER" id="PTHR33337:SF40">
    <property type="entry name" value="CENP-V_GFA DOMAIN-CONTAINING PROTEIN-RELATED"/>
    <property type="match status" value="1"/>
</dbReference>
<dbReference type="InterPro" id="IPR006913">
    <property type="entry name" value="CENP-V/GFA"/>
</dbReference>
<keyword evidence="2" id="KW-0479">Metal-binding</keyword>
<keyword evidence="3" id="KW-0862">Zinc</keyword>
<dbReference type="PROSITE" id="PS51891">
    <property type="entry name" value="CENP_V_GFA"/>
    <property type="match status" value="1"/>
</dbReference>
<protein>
    <submittedName>
        <fullName evidence="6">GFA family protein</fullName>
    </submittedName>
</protein>
<organism evidence="6 7">
    <name type="scientific">Sphingomicrobium sediminis</name>
    <dbReference type="NCBI Taxonomy" id="2950949"/>
    <lineage>
        <taxon>Bacteria</taxon>
        <taxon>Pseudomonadati</taxon>
        <taxon>Pseudomonadota</taxon>
        <taxon>Alphaproteobacteria</taxon>
        <taxon>Sphingomonadales</taxon>
        <taxon>Sphingomonadaceae</taxon>
        <taxon>Sphingomicrobium</taxon>
    </lineage>
</organism>